<evidence type="ECO:0000313" key="2">
    <source>
        <dbReference type="EMBL" id="GEL99870.1"/>
    </source>
</evidence>
<dbReference type="AlphaFoldDB" id="A0A511JPB3"/>
<comment type="caution">
    <text evidence="2">The sequence shown here is derived from an EMBL/GenBank/DDBJ whole genome shotgun (WGS) entry which is preliminary data.</text>
</comment>
<proteinExistence type="predicted"/>
<dbReference type="EMBL" id="BJWH01000023">
    <property type="protein sequence ID" value="GEL99870.1"/>
    <property type="molecule type" value="Genomic_DNA"/>
</dbReference>
<organism evidence="2 3">
    <name type="scientific">Cellulomonas terrae</name>
    <dbReference type="NCBI Taxonomy" id="311234"/>
    <lineage>
        <taxon>Bacteria</taxon>
        <taxon>Bacillati</taxon>
        <taxon>Actinomycetota</taxon>
        <taxon>Actinomycetes</taxon>
        <taxon>Micrococcales</taxon>
        <taxon>Cellulomonadaceae</taxon>
        <taxon>Cellulomonas</taxon>
    </lineage>
</organism>
<gene>
    <name evidence="2" type="ORF">CTE05_34170</name>
</gene>
<evidence type="ECO:0000256" key="1">
    <source>
        <dbReference type="SAM" id="MobiDB-lite"/>
    </source>
</evidence>
<evidence type="ECO:0000313" key="3">
    <source>
        <dbReference type="Proteomes" id="UP000321049"/>
    </source>
</evidence>
<feature type="region of interest" description="Disordered" evidence="1">
    <location>
        <begin position="29"/>
        <end position="62"/>
    </location>
</feature>
<keyword evidence="3" id="KW-1185">Reference proteome</keyword>
<dbReference type="Proteomes" id="UP000321049">
    <property type="component" value="Unassembled WGS sequence"/>
</dbReference>
<name>A0A511JPB3_9CELL</name>
<sequence>MSYSTANVWATHITIGAHDVRQLLVPDHDDFERHGSGTDEVASSTRGTLAVSRGQRFPEATN</sequence>
<reference evidence="2 3" key="1">
    <citation type="submission" date="2019-07" db="EMBL/GenBank/DDBJ databases">
        <title>Whole genome shotgun sequence of Cellulomonas terrae NBRC 100819.</title>
        <authorList>
            <person name="Hosoyama A."/>
            <person name="Uohara A."/>
            <person name="Ohji S."/>
            <person name="Ichikawa N."/>
        </authorList>
    </citation>
    <scope>NUCLEOTIDE SEQUENCE [LARGE SCALE GENOMIC DNA]</scope>
    <source>
        <strain evidence="2 3">NBRC 100819</strain>
    </source>
</reference>
<accession>A0A511JPB3</accession>
<protein>
    <submittedName>
        <fullName evidence="2">Uncharacterized protein</fullName>
    </submittedName>
</protein>